<feature type="domain" description="HTH lysR-type" evidence="5">
    <location>
        <begin position="1"/>
        <end position="58"/>
    </location>
</feature>
<evidence type="ECO:0000313" key="7">
    <source>
        <dbReference type="Proteomes" id="UP000186308"/>
    </source>
</evidence>
<dbReference type="SUPFAM" id="SSF46785">
    <property type="entry name" value="Winged helix' DNA-binding domain"/>
    <property type="match status" value="1"/>
</dbReference>
<protein>
    <submittedName>
        <fullName evidence="6">DNA-binding transcriptional regulator, LysR family</fullName>
    </submittedName>
</protein>
<dbReference type="Pfam" id="PF00126">
    <property type="entry name" value="HTH_1"/>
    <property type="match status" value="1"/>
</dbReference>
<dbReference type="Proteomes" id="UP000186308">
    <property type="component" value="Unassembled WGS sequence"/>
</dbReference>
<accession>A0A8G2CNJ5</accession>
<dbReference type="GO" id="GO:0000976">
    <property type="term" value="F:transcription cis-regulatory region binding"/>
    <property type="evidence" value="ECO:0007669"/>
    <property type="project" value="TreeGrafter"/>
</dbReference>
<dbReference type="PANTHER" id="PTHR30126">
    <property type="entry name" value="HTH-TYPE TRANSCRIPTIONAL REGULATOR"/>
    <property type="match status" value="1"/>
</dbReference>
<sequence length="313" mass="33751">MTLDQLQIFTAVAEREHVTRAAEAMDMTQSAVSAAVASLEREFGTKLFHRVGRGIVLTEGGKLFLTEARAVLNRAEAAALAMREFSGLTRGRLEIKASQTIASHFLPEPLVEFHKSYPGLALAVSVGNSLQVAQAIIDGEVELGFTEGPEGEASHPQLVSELIAQDQLVMVVSTKHPWARQKKFSVEDLAAGTWVLREDGSGTRAAFIQRLKTLGVPYDKLRIVIELPSNEAVLAAVIADAGAAILSKSVCASALRTGTLKAMPVSLAPRAFCAVQHAERYRSRAVAAFLGILRSDATSRTATSRRHEEIRDP</sequence>
<dbReference type="RefSeq" id="WP_051657589.1">
    <property type="nucleotide sequence ID" value="NZ_FTNE01000034.1"/>
</dbReference>
<comment type="similarity">
    <text evidence="1">Belongs to the LysR transcriptional regulatory family.</text>
</comment>
<keyword evidence="7" id="KW-1185">Reference proteome</keyword>
<proteinExistence type="inferred from homology"/>
<dbReference type="PANTHER" id="PTHR30126:SF39">
    <property type="entry name" value="HTH-TYPE TRANSCRIPTIONAL REGULATOR CYSL"/>
    <property type="match status" value="1"/>
</dbReference>
<keyword evidence="4" id="KW-0804">Transcription</keyword>
<dbReference type="Gene3D" id="1.10.10.10">
    <property type="entry name" value="Winged helix-like DNA-binding domain superfamily/Winged helix DNA-binding domain"/>
    <property type="match status" value="1"/>
</dbReference>
<dbReference type="GO" id="GO:0003700">
    <property type="term" value="F:DNA-binding transcription factor activity"/>
    <property type="evidence" value="ECO:0007669"/>
    <property type="project" value="InterPro"/>
</dbReference>
<dbReference type="EMBL" id="FTNE01000034">
    <property type="protein sequence ID" value="SIR45219.1"/>
    <property type="molecule type" value="Genomic_DNA"/>
</dbReference>
<gene>
    <name evidence="6" type="ORF">SAMN05421828_1342</name>
</gene>
<keyword evidence="3 6" id="KW-0238">DNA-binding</keyword>
<dbReference type="FunFam" id="1.10.10.10:FF:000001">
    <property type="entry name" value="LysR family transcriptional regulator"/>
    <property type="match status" value="1"/>
</dbReference>
<dbReference type="Gene3D" id="3.40.190.290">
    <property type="match status" value="1"/>
</dbReference>
<evidence type="ECO:0000256" key="3">
    <source>
        <dbReference type="ARBA" id="ARBA00023125"/>
    </source>
</evidence>
<reference evidence="6 7" key="1">
    <citation type="submission" date="2017-01" db="EMBL/GenBank/DDBJ databases">
        <authorList>
            <person name="Varghese N."/>
            <person name="Submissions S."/>
        </authorList>
    </citation>
    <scope>NUCLEOTIDE SEQUENCE [LARGE SCALE GENOMIC DNA]</scope>
    <source>
        <strain evidence="6 7">ATCC 35905</strain>
    </source>
</reference>
<dbReference type="OrthoDB" id="9808620at2"/>
<dbReference type="PRINTS" id="PR00039">
    <property type="entry name" value="HTHLYSR"/>
</dbReference>
<dbReference type="AlphaFoldDB" id="A0A8G2CNJ5"/>
<dbReference type="InterPro" id="IPR036388">
    <property type="entry name" value="WH-like_DNA-bd_sf"/>
</dbReference>
<dbReference type="InterPro" id="IPR036390">
    <property type="entry name" value="WH_DNA-bd_sf"/>
</dbReference>
<evidence type="ECO:0000256" key="4">
    <source>
        <dbReference type="ARBA" id="ARBA00023163"/>
    </source>
</evidence>
<evidence type="ECO:0000256" key="2">
    <source>
        <dbReference type="ARBA" id="ARBA00023015"/>
    </source>
</evidence>
<dbReference type="Pfam" id="PF03466">
    <property type="entry name" value="LysR_substrate"/>
    <property type="match status" value="1"/>
</dbReference>
<dbReference type="PROSITE" id="PS50931">
    <property type="entry name" value="HTH_LYSR"/>
    <property type="match status" value="1"/>
</dbReference>
<evidence type="ECO:0000256" key="1">
    <source>
        <dbReference type="ARBA" id="ARBA00009437"/>
    </source>
</evidence>
<name>A0A8G2CNJ5_ACIRU</name>
<dbReference type="SUPFAM" id="SSF53850">
    <property type="entry name" value="Periplasmic binding protein-like II"/>
    <property type="match status" value="1"/>
</dbReference>
<comment type="caution">
    <text evidence="6">The sequence shown here is derived from an EMBL/GenBank/DDBJ whole genome shotgun (WGS) entry which is preliminary data.</text>
</comment>
<evidence type="ECO:0000259" key="5">
    <source>
        <dbReference type="PROSITE" id="PS50931"/>
    </source>
</evidence>
<dbReference type="InterPro" id="IPR000847">
    <property type="entry name" value="LysR_HTH_N"/>
</dbReference>
<dbReference type="InterPro" id="IPR005119">
    <property type="entry name" value="LysR_subst-bd"/>
</dbReference>
<keyword evidence="2" id="KW-0805">Transcription regulation</keyword>
<evidence type="ECO:0000313" key="6">
    <source>
        <dbReference type="EMBL" id="SIR45219.1"/>
    </source>
</evidence>
<organism evidence="6 7">
    <name type="scientific">Acidiphilium rubrum</name>
    <dbReference type="NCBI Taxonomy" id="526"/>
    <lineage>
        <taxon>Bacteria</taxon>
        <taxon>Pseudomonadati</taxon>
        <taxon>Pseudomonadota</taxon>
        <taxon>Alphaproteobacteria</taxon>
        <taxon>Acetobacterales</taxon>
        <taxon>Acidocellaceae</taxon>
        <taxon>Acidiphilium</taxon>
    </lineage>
</organism>